<proteinExistence type="inferred from homology"/>
<protein>
    <submittedName>
        <fullName evidence="4">Nitrilase-related carbon-nitrogen hydrolase</fullName>
    </submittedName>
</protein>
<dbReference type="InterPro" id="IPR003010">
    <property type="entry name" value="C-N_Hydrolase"/>
</dbReference>
<dbReference type="Pfam" id="PF00795">
    <property type="entry name" value="CN_hydrolase"/>
    <property type="match status" value="1"/>
</dbReference>
<dbReference type="InterPro" id="IPR050345">
    <property type="entry name" value="Aliph_Amidase/BUP"/>
</dbReference>
<dbReference type="InterPro" id="IPR036526">
    <property type="entry name" value="C-N_Hydrolase_sf"/>
</dbReference>
<dbReference type="PROSITE" id="PS01227">
    <property type="entry name" value="UPF0012"/>
    <property type="match status" value="1"/>
</dbReference>
<organism evidence="4 5">
    <name type="scientific">Lentibacillus salinarum</name>
    <dbReference type="NCBI Taxonomy" id="446820"/>
    <lineage>
        <taxon>Bacteria</taxon>
        <taxon>Bacillati</taxon>
        <taxon>Bacillota</taxon>
        <taxon>Bacilli</taxon>
        <taxon>Bacillales</taxon>
        <taxon>Bacillaceae</taxon>
        <taxon>Lentibacillus</taxon>
    </lineage>
</organism>
<dbReference type="SUPFAM" id="SSF56317">
    <property type="entry name" value="Carbon-nitrogen hydrolase"/>
    <property type="match status" value="1"/>
</dbReference>
<dbReference type="EMBL" id="JBHTNH010000054">
    <property type="protein sequence ID" value="MFD1363327.1"/>
    <property type="molecule type" value="Genomic_DNA"/>
</dbReference>
<dbReference type="InterPro" id="IPR001110">
    <property type="entry name" value="UPF0012_CS"/>
</dbReference>
<dbReference type="Proteomes" id="UP001597178">
    <property type="component" value="Unassembled WGS sequence"/>
</dbReference>
<comment type="caution">
    <text evidence="4">The sequence shown here is derived from an EMBL/GenBank/DDBJ whole genome shotgun (WGS) entry which is preliminary data.</text>
</comment>
<dbReference type="PANTHER" id="PTHR43674:SF2">
    <property type="entry name" value="BETA-UREIDOPROPIONASE"/>
    <property type="match status" value="1"/>
</dbReference>
<dbReference type="PANTHER" id="PTHR43674">
    <property type="entry name" value="NITRILASE C965.09-RELATED"/>
    <property type="match status" value="1"/>
</dbReference>
<accession>A0ABW3ZZS3</accession>
<evidence type="ECO:0000259" key="3">
    <source>
        <dbReference type="PROSITE" id="PS50263"/>
    </source>
</evidence>
<keyword evidence="2 4" id="KW-0378">Hydrolase</keyword>
<name>A0ABW3ZZS3_9BACI</name>
<keyword evidence="5" id="KW-1185">Reference proteome</keyword>
<dbReference type="RefSeq" id="WP_382402579.1">
    <property type="nucleotide sequence ID" value="NZ_JBHTNH010000054.1"/>
</dbReference>
<evidence type="ECO:0000313" key="5">
    <source>
        <dbReference type="Proteomes" id="UP001597178"/>
    </source>
</evidence>
<evidence type="ECO:0000256" key="1">
    <source>
        <dbReference type="ARBA" id="ARBA00010613"/>
    </source>
</evidence>
<reference evidence="5" key="1">
    <citation type="journal article" date="2019" name="Int. J. Syst. Evol. Microbiol.">
        <title>The Global Catalogue of Microorganisms (GCM) 10K type strain sequencing project: providing services to taxonomists for standard genome sequencing and annotation.</title>
        <authorList>
            <consortium name="The Broad Institute Genomics Platform"/>
            <consortium name="The Broad Institute Genome Sequencing Center for Infectious Disease"/>
            <person name="Wu L."/>
            <person name="Ma J."/>
        </authorList>
    </citation>
    <scope>NUCLEOTIDE SEQUENCE [LARGE SCALE GENOMIC DNA]</scope>
    <source>
        <strain evidence="5">CCUG 54822</strain>
    </source>
</reference>
<sequence>MSKKVNIGLIQMSPSLGEVKENVLKAKKFIREAAEKEANIVCLPETFATGYNLDVLGEKAIELGIEYYDFIVEKISNEAREHGLYIIAPFGEKRELNGVIYNSAILFDDEGKIVGSYAKSHLWDNEQLYYRQGSKLDVFETKYGKIGLIICYDLSFPEVSRSLCLQGADMIFAPSAWAYEDNETMWEAMWDGNLYQRAQENTLFTIGVNSVGKQENLNFFGLSKIYNPKGEQLEELPRNEEGIKVTTIDLEEVEKLRIENPFLRDRRPELYSQFTKE</sequence>
<gene>
    <name evidence="4" type="ORF">ACFQ4A_17090</name>
</gene>
<dbReference type="PROSITE" id="PS50263">
    <property type="entry name" value="CN_HYDROLASE"/>
    <property type="match status" value="1"/>
</dbReference>
<feature type="domain" description="CN hydrolase" evidence="3">
    <location>
        <begin position="5"/>
        <end position="250"/>
    </location>
</feature>
<dbReference type="Gene3D" id="3.60.110.10">
    <property type="entry name" value="Carbon-nitrogen hydrolase"/>
    <property type="match status" value="1"/>
</dbReference>
<dbReference type="GO" id="GO:0016787">
    <property type="term" value="F:hydrolase activity"/>
    <property type="evidence" value="ECO:0007669"/>
    <property type="project" value="UniProtKB-KW"/>
</dbReference>
<evidence type="ECO:0000256" key="2">
    <source>
        <dbReference type="ARBA" id="ARBA00022801"/>
    </source>
</evidence>
<comment type="similarity">
    <text evidence="1">Belongs to the carbon-nitrogen hydrolase superfamily. NIT1/NIT2 family.</text>
</comment>
<evidence type="ECO:0000313" key="4">
    <source>
        <dbReference type="EMBL" id="MFD1363327.1"/>
    </source>
</evidence>